<dbReference type="Pfam" id="PF05199">
    <property type="entry name" value="GMC_oxred_C"/>
    <property type="match status" value="1"/>
</dbReference>
<name>A0A158Q4G7_DRAME</name>
<feature type="domain" description="Glucose-methanol-choline oxidoreductase N-terminal" evidence="8">
    <location>
        <begin position="297"/>
        <end position="311"/>
    </location>
</feature>
<dbReference type="GO" id="GO:0050660">
    <property type="term" value="F:flavin adenine dinucleotide binding"/>
    <property type="evidence" value="ECO:0007669"/>
    <property type="project" value="InterPro"/>
</dbReference>
<evidence type="ECO:0000259" key="7">
    <source>
        <dbReference type="PROSITE" id="PS00623"/>
    </source>
</evidence>
<dbReference type="SUPFAM" id="SSF54373">
    <property type="entry name" value="FAD-linked reductases, C-terminal domain"/>
    <property type="match status" value="1"/>
</dbReference>
<evidence type="ECO:0000256" key="3">
    <source>
        <dbReference type="ARBA" id="ARBA00022630"/>
    </source>
</evidence>
<gene>
    <name evidence="9" type="ORF">DME_LOCUS8692</name>
</gene>
<dbReference type="AlphaFoldDB" id="A0A158Q4G7"/>
<dbReference type="PROSITE" id="PS00624">
    <property type="entry name" value="GMC_OXRED_2"/>
    <property type="match status" value="1"/>
</dbReference>
<evidence type="ECO:0000313" key="12">
    <source>
        <dbReference type="WBParaSite" id="DME_0000480901-mRNA-1"/>
    </source>
</evidence>
<keyword evidence="11" id="KW-1185">Reference proteome</keyword>
<dbReference type="InterPro" id="IPR036188">
    <property type="entry name" value="FAD/NAD-bd_sf"/>
</dbReference>
<dbReference type="PIRSF" id="PIRSF000137">
    <property type="entry name" value="Alcohol_oxidase"/>
    <property type="match status" value="1"/>
</dbReference>
<evidence type="ECO:0000313" key="11">
    <source>
        <dbReference type="Proteomes" id="UP000274756"/>
    </source>
</evidence>
<dbReference type="Proteomes" id="UP000274756">
    <property type="component" value="Unassembled WGS sequence"/>
</dbReference>
<evidence type="ECO:0000259" key="8">
    <source>
        <dbReference type="PROSITE" id="PS00624"/>
    </source>
</evidence>
<dbReference type="WBParaSite" id="DME_0000480901-mRNA-1">
    <property type="protein sequence ID" value="DME_0000480901-mRNA-1"/>
    <property type="gene ID" value="DME_0000480901"/>
</dbReference>
<dbReference type="GO" id="GO:0016614">
    <property type="term" value="F:oxidoreductase activity, acting on CH-OH group of donors"/>
    <property type="evidence" value="ECO:0007669"/>
    <property type="project" value="InterPro"/>
</dbReference>
<evidence type="ECO:0000256" key="5">
    <source>
        <dbReference type="PIRSR" id="PIRSR000137-2"/>
    </source>
</evidence>
<keyword evidence="3 6" id="KW-0285">Flavoprotein</keyword>
<feature type="binding site" evidence="5">
    <location>
        <begin position="122"/>
        <end position="125"/>
    </location>
    <ligand>
        <name>FAD</name>
        <dbReference type="ChEBI" id="CHEBI:57692"/>
    </ligand>
</feature>
<dbReference type="PANTHER" id="PTHR11552:SF147">
    <property type="entry name" value="CHOLINE DEHYDROGENASE, MITOCHONDRIAL"/>
    <property type="match status" value="1"/>
</dbReference>
<dbReference type="Proteomes" id="UP000038040">
    <property type="component" value="Unplaced"/>
</dbReference>
<dbReference type="Gene3D" id="3.50.50.60">
    <property type="entry name" value="FAD/NAD(P)-binding domain"/>
    <property type="match status" value="1"/>
</dbReference>
<organism evidence="10 12">
    <name type="scientific">Dracunculus medinensis</name>
    <name type="common">Guinea worm</name>
    <dbReference type="NCBI Taxonomy" id="318479"/>
    <lineage>
        <taxon>Eukaryota</taxon>
        <taxon>Metazoa</taxon>
        <taxon>Ecdysozoa</taxon>
        <taxon>Nematoda</taxon>
        <taxon>Chromadorea</taxon>
        <taxon>Rhabditida</taxon>
        <taxon>Spirurina</taxon>
        <taxon>Dracunculoidea</taxon>
        <taxon>Dracunculidae</taxon>
        <taxon>Dracunculus</taxon>
    </lineage>
</organism>
<feature type="binding site" evidence="5">
    <location>
        <position position="114"/>
    </location>
    <ligand>
        <name>FAD</name>
        <dbReference type="ChEBI" id="CHEBI:57692"/>
    </ligand>
</feature>
<evidence type="ECO:0000313" key="9">
    <source>
        <dbReference type="EMBL" id="VDN58719.1"/>
    </source>
</evidence>
<evidence type="ECO:0000256" key="6">
    <source>
        <dbReference type="RuleBase" id="RU003968"/>
    </source>
</evidence>
<evidence type="ECO:0000256" key="1">
    <source>
        <dbReference type="ARBA" id="ARBA00001974"/>
    </source>
</evidence>
<proteinExistence type="inferred from homology"/>
<comment type="similarity">
    <text evidence="2 6">Belongs to the GMC oxidoreductase family.</text>
</comment>
<evidence type="ECO:0000256" key="4">
    <source>
        <dbReference type="ARBA" id="ARBA00022827"/>
    </source>
</evidence>
<sequence length="586" mass="66356">MRNKLFLINRRALSYLNSFKSGYIKPELGDNKPTHIIIGAGSAGCVLASRLTENLSNRVLLIEAGPRDWWWNWKIHMPAALMYNLCNDKYNWFYHTTAQKNMNSRVIYWPRGRVWGGSSTLNAMVYIRGHPFDYDRWHEEGAENWSYKYVLPYFKKSETFQFAKADDPYRGNSGPLQVTVGECKHPLHQAFIEAGRQMGLGITNDMNGYKQEGTAPMDMTIYKGVRWSSSKAYLWPILNRPNLYISSGITCTRILFHGNKAIGIEYIAKTNFMQSDNIDSYSRDKIYCEDSVILAAGAINSPQLLMISGIGPADHLRAHNIPVKLHLPGVGQNLQDHLEVYVQQECLKPITLYNQSSWKFPHNMVRVGLEWFLSQTGIGASSHLESGGFVRSSNEVKHPDIQLHFLPSTVHNDGRTAGSCHAYQIHVGPLRSKSKGHILLASPDPRRHPLLNPKYLNHEEDFVEFRKAIRISRELFAQKCFDEYRGDELAPGRDCQSDKEIDEFVRCMAASAYHPSCTCKMGSESDKLAVVNPKTMGIYGLEDIYIADASVMPSVISGNINASTIMIAERAADLIQDYQIVPVWTH</sequence>
<evidence type="ECO:0000256" key="2">
    <source>
        <dbReference type="ARBA" id="ARBA00010790"/>
    </source>
</evidence>
<evidence type="ECO:0000313" key="10">
    <source>
        <dbReference type="Proteomes" id="UP000038040"/>
    </source>
</evidence>
<dbReference type="SUPFAM" id="SSF51905">
    <property type="entry name" value="FAD/NAD(P)-binding domain"/>
    <property type="match status" value="1"/>
</dbReference>
<reference evidence="9 11" key="2">
    <citation type="submission" date="2018-11" db="EMBL/GenBank/DDBJ databases">
        <authorList>
            <consortium name="Pathogen Informatics"/>
        </authorList>
    </citation>
    <scope>NUCLEOTIDE SEQUENCE [LARGE SCALE GENOMIC DNA]</scope>
</reference>
<dbReference type="STRING" id="318479.A0A158Q4G7"/>
<dbReference type="NCBIfam" id="NF002550">
    <property type="entry name" value="PRK02106.1"/>
    <property type="match status" value="1"/>
</dbReference>
<accession>A0A158Q4G7</accession>
<dbReference type="PANTHER" id="PTHR11552">
    <property type="entry name" value="GLUCOSE-METHANOL-CHOLINE GMC OXIDOREDUCTASE"/>
    <property type="match status" value="1"/>
</dbReference>
<dbReference type="InterPro" id="IPR012132">
    <property type="entry name" value="GMC_OxRdtase"/>
</dbReference>
<reference evidence="12" key="1">
    <citation type="submission" date="2016-04" db="UniProtKB">
        <authorList>
            <consortium name="WormBaseParasite"/>
        </authorList>
    </citation>
    <scope>IDENTIFICATION</scope>
</reference>
<keyword evidence="4 5" id="KW-0274">FAD</keyword>
<dbReference type="OrthoDB" id="269227at2759"/>
<feature type="domain" description="Glucose-methanol-choline oxidoreductase N-terminal" evidence="7">
    <location>
        <begin position="112"/>
        <end position="135"/>
    </location>
</feature>
<dbReference type="Pfam" id="PF00732">
    <property type="entry name" value="GMC_oxred_N"/>
    <property type="match status" value="1"/>
</dbReference>
<dbReference type="PROSITE" id="PS00623">
    <property type="entry name" value="GMC_OXRED_1"/>
    <property type="match status" value="1"/>
</dbReference>
<protein>
    <submittedName>
        <fullName evidence="12">Choline dehydrogenase</fullName>
    </submittedName>
</protein>
<dbReference type="EMBL" id="UYYG01001171">
    <property type="protein sequence ID" value="VDN58719.1"/>
    <property type="molecule type" value="Genomic_DNA"/>
</dbReference>
<dbReference type="InterPro" id="IPR007867">
    <property type="entry name" value="GMC_OxRtase_C"/>
</dbReference>
<dbReference type="InterPro" id="IPR000172">
    <property type="entry name" value="GMC_OxRdtase_N"/>
</dbReference>
<dbReference type="Gene3D" id="3.30.560.10">
    <property type="entry name" value="Glucose Oxidase, domain 3"/>
    <property type="match status" value="1"/>
</dbReference>
<comment type="cofactor">
    <cofactor evidence="1 5">
        <name>FAD</name>
        <dbReference type="ChEBI" id="CHEBI:57692"/>
    </cofactor>
</comment>